<feature type="compositionally biased region" description="Basic residues" evidence="1">
    <location>
        <begin position="237"/>
        <end position="248"/>
    </location>
</feature>
<feature type="compositionally biased region" description="Basic and acidic residues" evidence="1">
    <location>
        <begin position="249"/>
        <end position="264"/>
    </location>
</feature>
<dbReference type="PROSITE" id="PS50878">
    <property type="entry name" value="RT_POL"/>
    <property type="match status" value="1"/>
</dbReference>
<dbReference type="Pfam" id="PF00078">
    <property type="entry name" value="RVT_1"/>
    <property type="match status" value="1"/>
</dbReference>
<keyword evidence="2" id="KW-0812">Transmembrane</keyword>
<dbReference type="PANTHER" id="PTHR46238">
    <property type="entry name" value="REVERSE TRANSCRIPTASE DOMAIN-CONTAINING PROTEIN"/>
    <property type="match status" value="1"/>
</dbReference>
<name>A0A1S3ZLR4_TOBAC</name>
<dbReference type="KEGG" id="nta:107788098"/>
<dbReference type="PANTHER" id="PTHR46238:SF8">
    <property type="entry name" value="ENDONUCLEASE_EXONUCLEASE_PHOSPHATASE DOMAIN-CONTAINING PROTEIN"/>
    <property type="match status" value="1"/>
</dbReference>
<keyword evidence="2" id="KW-0472">Membrane</keyword>
<feature type="transmembrane region" description="Helical" evidence="2">
    <location>
        <begin position="27"/>
        <end position="49"/>
    </location>
</feature>
<dbReference type="InterPro" id="IPR000477">
    <property type="entry name" value="RT_dom"/>
</dbReference>
<accession>A0A1S3ZLR4</accession>
<dbReference type="OrthoDB" id="1225857at2759"/>
<dbReference type="STRING" id="4097.A0A1S3ZLR4"/>
<gene>
    <name evidence="4" type="primary">LOC107788098</name>
</gene>
<evidence type="ECO:0000313" key="4">
    <source>
        <dbReference type="RefSeq" id="XP_016465244.1"/>
    </source>
</evidence>
<feature type="region of interest" description="Disordered" evidence="1">
    <location>
        <begin position="232"/>
        <end position="264"/>
    </location>
</feature>
<dbReference type="Gene3D" id="3.30.70.270">
    <property type="match status" value="1"/>
</dbReference>
<dbReference type="InterPro" id="IPR043502">
    <property type="entry name" value="DNA/RNA_pol_sf"/>
</dbReference>
<feature type="domain" description="Reverse transcriptase" evidence="3">
    <location>
        <begin position="1"/>
        <end position="141"/>
    </location>
</feature>
<organism evidence="4">
    <name type="scientific">Nicotiana tabacum</name>
    <name type="common">Common tobacco</name>
    <dbReference type="NCBI Taxonomy" id="4097"/>
    <lineage>
        <taxon>Eukaryota</taxon>
        <taxon>Viridiplantae</taxon>
        <taxon>Streptophyta</taxon>
        <taxon>Embryophyta</taxon>
        <taxon>Tracheophyta</taxon>
        <taxon>Spermatophyta</taxon>
        <taxon>Magnoliopsida</taxon>
        <taxon>eudicotyledons</taxon>
        <taxon>Gunneridae</taxon>
        <taxon>Pentapetalae</taxon>
        <taxon>asterids</taxon>
        <taxon>lamiids</taxon>
        <taxon>Solanales</taxon>
        <taxon>Solanaceae</taxon>
        <taxon>Nicotianoideae</taxon>
        <taxon>Nicotianeae</taxon>
        <taxon>Nicotiana</taxon>
    </lineage>
</organism>
<dbReference type="PaxDb" id="4097-A0A1S3ZLR4"/>
<evidence type="ECO:0000256" key="2">
    <source>
        <dbReference type="SAM" id="Phobius"/>
    </source>
</evidence>
<dbReference type="AlphaFoldDB" id="A0A1S3ZLR4"/>
<dbReference type="InterPro" id="IPR043128">
    <property type="entry name" value="Rev_trsase/Diguanyl_cyclase"/>
</dbReference>
<evidence type="ECO:0000259" key="3">
    <source>
        <dbReference type="PROSITE" id="PS50878"/>
    </source>
</evidence>
<evidence type="ECO:0000256" key="1">
    <source>
        <dbReference type="SAM" id="MobiDB-lite"/>
    </source>
</evidence>
<protein>
    <recommendedName>
        <fullName evidence="3">Reverse transcriptase domain-containing protein</fullName>
    </recommendedName>
</protein>
<proteinExistence type="predicted"/>
<dbReference type="SUPFAM" id="SSF56672">
    <property type="entry name" value="DNA/RNA polymerases"/>
    <property type="match status" value="1"/>
</dbReference>
<dbReference type="RefSeq" id="XP_016465244.1">
    <property type="nucleotide sequence ID" value="XM_016609758.1"/>
</dbReference>
<reference evidence="4" key="1">
    <citation type="submission" date="2025-08" db="UniProtKB">
        <authorList>
            <consortium name="RefSeq"/>
        </authorList>
    </citation>
    <scope>IDENTIFICATION</scope>
</reference>
<sequence length="264" mass="29990">MACIMMIKDMYNGVKTRVSTMRGDLDYFLVVMGLHQGSALSPFLFALAMDVLTCYIKGEVPWCLLFTDDILLIDETRCVVNSRLEVWRQTLESKGFKLSRTKTKYLECKFIVGAHEAEVEVKLDTQVIPRRDSFKYLGSVIQDNGEIYEDVAHRIGVRWIKWRLAYGILCDKNVPPRHKGKFYKAGVISSEITPENSHIEEPGTLGLKSPWSISLEGPRGVEQDDERSIGALGLKGGGRRWPGRRWIHRREPEGSRGKGDQESV</sequence>
<keyword evidence="2" id="KW-1133">Transmembrane helix</keyword>